<dbReference type="SMART" id="SM00326">
    <property type="entry name" value="SH3"/>
    <property type="match status" value="1"/>
</dbReference>
<gene>
    <name evidence="5" type="ORF">INT46_006252</name>
</gene>
<dbReference type="Proteomes" id="UP000650833">
    <property type="component" value="Unassembled WGS sequence"/>
</dbReference>
<name>A0A8H7VGJ2_9FUNG</name>
<dbReference type="AlphaFoldDB" id="A0A8H7VGJ2"/>
<evidence type="ECO:0000259" key="4">
    <source>
        <dbReference type="PROSITE" id="PS50002"/>
    </source>
</evidence>
<dbReference type="InterPro" id="IPR001452">
    <property type="entry name" value="SH3_domain"/>
</dbReference>
<dbReference type="EMBL" id="JAEPRC010000005">
    <property type="protein sequence ID" value="KAG2215648.1"/>
    <property type="molecule type" value="Genomic_DNA"/>
</dbReference>
<evidence type="ECO:0000256" key="2">
    <source>
        <dbReference type="PROSITE-ProRule" id="PRU00192"/>
    </source>
</evidence>
<sequence>MFSTAHISIRDPEFVALPWLVNVSTIVDFDHQLLNYVNSSTFWNLELGCKSTTIHNRARYAVSLTCATIVFNTKSSLPCNPENNTSPIPLCQSTCESYSKSVQSILSSLPSDSICNLNGGNLITAGTNSLSQQCNTNEGLKGLPSTGCVSGADHELSMCDFSRMMSCHLPNSSSTMMMNNNTPESHMMRHVFPIEDEDYMEVVPDINMNCDAEAVKGHVFKVNSLEKQFVRVIYPLKAPENPDELELLKNDIIRMYYYFDDGWAFGDNFGSGLRGLFPILCVVNLTQEEVQELIYLSELPDEHLVDNDSNMNVDGEEQYYSSVRHFSTGVQYDLDPRATIRLQNLRRTVTFREKHHTPTSEENNFHYLCAASSSTSPTHPTMIHNNSHAGEGVPPLRTASMHATYSPRRSRHSNILQDPLLLQEEEYFRSESSGSTAIVNNTPDSKTYLNGY</sequence>
<dbReference type="OrthoDB" id="5340910at2759"/>
<dbReference type="PROSITE" id="PS50002">
    <property type="entry name" value="SH3"/>
    <property type="match status" value="1"/>
</dbReference>
<organism evidence="5 6">
    <name type="scientific">Mucor plumbeus</name>
    <dbReference type="NCBI Taxonomy" id="97098"/>
    <lineage>
        <taxon>Eukaryota</taxon>
        <taxon>Fungi</taxon>
        <taxon>Fungi incertae sedis</taxon>
        <taxon>Mucoromycota</taxon>
        <taxon>Mucoromycotina</taxon>
        <taxon>Mucoromycetes</taxon>
        <taxon>Mucorales</taxon>
        <taxon>Mucorineae</taxon>
        <taxon>Mucoraceae</taxon>
        <taxon>Mucor</taxon>
    </lineage>
</organism>
<protein>
    <recommendedName>
        <fullName evidence="4">SH3 domain-containing protein</fullName>
    </recommendedName>
</protein>
<dbReference type="Gene3D" id="2.30.30.40">
    <property type="entry name" value="SH3 Domains"/>
    <property type="match status" value="1"/>
</dbReference>
<dbReference type="CDD" id="cd00174">
    <property type="entry name" value="SH3"/>
    <property type="match status" value="1"/>
</dbReference>
<dbReference type="InterPro" id="IPR036028">
    <property type="entry name" value="SH3-like_dom_sf"/>
</dbReference>
<proteinExistence type="predicted"/>
<evidence type="ECO:0000313" key="6">
    <source>
        <dbReference type="Proteomes" id="UP000650833"/>
    </source>
</evidence>
<dbReference type="Pfam" id="PF00018">
    <property type="entry name" value="SH3_1"/>
    <property type="match status" value="1"/>
</dbReference>
<evidence type="ECO:0000256" key="1">
    <source>
        <dbReference type="ARBA" id="ARBA00022443"/>
    </source>
</evidence>
<feature type="domain" description="SH3" evidence="4">
    <location>
        <begin position="225"/>
        <end position="287"/>
    </location>
</feature>
<keyword evidence="6" id="KW-1185">Reference proteome</keyword>
<reference evidence="5" key="1">
    <citation type="submission" date="2020-12" db="EMBL/GenBank/DDBJ databases">
        <title>Metabolic potential, ecology and presence of endohyphal bacteria is reflected in genomic diversity of Mucoromycotina.</title>
        <authorList>
            <person name="Muszewska A."/>
            <person name="Okrasinska A."/>
            <person name="Steczkiewicz K."/>
            <person name="Drgas O."/>
            <person name="Orlowska M."/>
            <person name="Perlinska-Lenart U."/>
            <person name="Aleksandrzak-Piekarczyk T."/>
            <person name="Szatraj K."/>
            <person name="Zielenkiewicz U."/>
            <person name="Pilsyk S."/>
            <person name="Malc E."/>
            <person name="Mieczkowski P."/>
            <person name="Kruszewska J.S."/>
            <person name="Biernat P."/>
            <person name="Pawlowska J."/>
        </authorList>
    </citation>
    <scope>NUCLEOTIDE SEQUENCE</scope>
    <source>
        <strain evidence="5">CBS 226.32</strain>
    </source>
</reference>
<comment type="caution">
    <text evidence="5">The sequence shown here is derived from an EMBL/GenBank/DDBJ whole genome shotgun (WGS) entry which is preliminary data.</text>
</comment>
<accession>A0A8H7VGJ2</accession>
<evidence type="ECO:0000256" key="3">
    <source>
        <dbReference type="SAM" id="MobiDB-lite"/>
    </source>
</evidence>
<dbReference type="SUPFAM" id="SSF50044">
    <property type="entry name" value="SH3-domain"/>
    <property type="match status" value="1"/>
</dbReference>
<evidence type="ECO:0000313" key="5">
    <source>
        <dbReference type="EMBL" id="KAG2215648.1"/>
    </source>
</evidence>
<feature type="region of interest" description="Disordered" evidence="3">
    <location>
        <begin position="431"/>
        <end position="452"/>
    </location>
</feature>
<keyword evidence="1 2" id="KW-0728">SH3 domain</keyword>